<name>A0AAQ3LH17_9BACT</name>
<dbReference type="InterPro" id="IPR028098">
    <property type="entry name" value="Glyco_trans_4-like_N"/>
</dbReference>
<dbReference type="PANTHER" id="PTHR12526">
    <property type="entry name" value="GLYCOSYLTRANSFERASE"/>
    <property type="match status" value="1"/>
</dbReference>
<gene>
    <name evidence="3" type="ORF">RZN69_02810</name>
</gene>
<organism evidence="3 4">
    <name type="scientific">Rubellicoccus peritrichatus</name>
    <dbReference type="NCBI Taxonomy" id="3080537"/>
    <lineage>
        <taxon>Bacteria</taxon>
        <taxon>Pseudomonadati</taxon>
        <taxon>Verrucomicrobiota</taxon>
        <taxon>Opitutia</taxon>
        <taxon>Puniceicoccales</taxon>
        <taxon>Cerasicoccaceae</taxon>
        <taxon>Rubellicoccus</taxon>
    </lineage>
</organism>
<feature type="domain" description="Glycosyltransferase subfamily 4-like N-terminal" evidence="2">
    <location>
        <begin position="15"/>
        <end position="216"/>
    </location>
</feature>
<dbReference type="RefSeq" id="WP_317834488.1">
    <property type="nucleotide sequence ID" value="NZ_CP136920.1"/>
</dbReference>
<dbReference type="CDD" id="cd03801">
    <property type="entry name" value="GT4_PimA-like"/>
    <property type="match status" value="1"/>
</dbReference>
<evidence type="ECO:0000313" key="3">
    <source>
        <dbReference type="EMBL" id="WOO42004.1"/>
    </source>
</evidence>
<protein>
    <submittedName>
        <fullName evidence="3">Glycosyltransferase family 4 protein</fullName>
        <ecNumber evidence="3">2.4.-.-</ecNumber>
    </submittedName>
</protein>
<dbReference type="EMBL" id="CP136920">
    <property type="protein sequence ID" value="WOO42004.1"/>
    <property type="molecule type" value="Genomic_DNA"/>
</dbReference>
<dbReference type="Proteomes" id="UP001304300">
    <property type="component" value="Chromosome"/>
</dbReference>
<keyword evidence="4" id="KW-1185">Reference proteome</keyword>
<accession>A0AAQ3LH17</accession>
<dbReference type="PANTHER" id="PTHR12526:SF630">
    <property type="entry name" value="GLYCOSYLTRANSFERASE"/>
    <property type="match status" value="1"/>
</dbReference>
<proteinExistence type="predicted"/>
<sequence>MKILVISNLYPPHNVGGYEVRCRQVVDRLIMRGHGVHVLTSNHRKAGVDDVEEPHVQRALRIHGFFNHPWLPIWKLYRLERDNHDVLASTLKHFSPDVVHVWNMGGISKSLLHRLERGAVPVVYDVSDHWIARSLKADVWLSWWNESGSLFRSIGRSFLAAIGVRKWIDRKVPTSSWEILKFKRIYFCSAFLRGLTAKAGFNVEHGEVIYCGIETALFEKRTDWLSFDKLLWVGRMNEDKDPLTAIRALGEAHAQGLTNLSLHLYGHGDADYMTMLQAEISELGLGNSIEFRSVSATEMPKVYAEYDALLFTSNWGEPFALTPLEAMAAGVPVILCPDGGDAELGQDRKNCILAKAGEPVSLASALSVLDADEPLRVSIAQTARKQIVSSFDLEKITQEIDSYLVDSL</sequence>
<evidence type="ECO:0000259" key="2">
    <source>
        <dbReference type="Pfam" id="PF13439"/>
    </source>
</evidence>
<dbReference type="SUPFAM" id="SSF53756">
    <property type="entry name" value="UDP-Glycosyltransferase/glycogen phosphorylase"/>
    <property type="match status" value="1"/>
</dbReference>
<dbReference type="Pfam" id="PF13439">
    <property type="entry name" value="Glyco_transf_4"/>
    <property type="match status" value="1"/>
</dbReference>
<evidence type="ECO:0000259" key="1">
    <source>
        <dbReference type="Pfam" id="PF00534"/>
    </source>
</evidence>
<dbReference type="Gene3D" id="3.40.50.2000">
    <property type="entry name" value="Glycogen Phosphorylase B"/>
    <property type="match status" value="2"/>
</dbReference>
<dbReference type="EC" id="2.4.-.-" evidence="3"/>
<dbReference type="InterPro" id="IPR001296">
    <property type="entry name" value="Glyco_trans_1"/>
</dbReference>
<dbReference type="GO" id="GO:0016757">
    <property type="term" value="F:glycosyltransferase activity"/>
    <property type="evidence" value="ECO:0007669"/>
    <property type="project" value="UniProtKB-KW"/>
</dbReference>
<feature type="domain" description="Glycosyl transferase family 1" evidence="1">
    <location>
        <begin position="229"/>
        <end position="386"/>
    </location>
</feature>
<dbReference type="AlphaFoldDB" id="A0AAQ3LH17"/>
<dbReference type="Pfam" id="PF00534">
    <property type="entry name" value="Glycos_transf_1"/>
    <property type="match status" value="1"/>
</dbReference>
<evidence type="ECO:0000313" key="4">
    <source>
        <dbReference type="Proteomes" id="UP001304300"/>
    </source>
</evidence>
<dbReference type="KEGG" id="puo:RZN69_02810"/>
<reference evidence="3 4" key="1">
    <citation type="submission" date="2023-10" db="EMBL/GenBank/DDBJ databases">
        <title>Rubellicoccus peritrichatus gen. nov., sp. nov., isolated from an algae of coral reef tank.</title>
        <authorList>
            <person name="Luo J."/>
        </authorList>
    </citation>
    <scope>NUCLEOTIDE SEQUENCE [LARGE SCALE GENOMIC DNA]</scope>
    <source>
        <strain evidence="3 4">CR14</strain>
    </source>
</reference>
<keyword evidence="3" id="KW-0808">Transferase</keyword>
<keyword evidence="3" id="KW-0328">Glycosyltransferase</keyword>